<dbReference type="AlphaFoldDB" id="A0A151A839"/>
<evidence type="ECO:0000313" key="2">
    <source>
        <dbReference type="EMBL" id="KYH23783.1"/>
    </source>
</evidence>
<accession>A0A151A839</accession>
<dbReference type="Proteomes" id="UP000075321">
    <property type="component" value="Unassembled WGS sequence"/>
</dbReference>
<evidence type="ECO:0000313" key="3">
    <source>
        <dbReference type="Proteomes" id="UP000075321"/>
    </source>
</evidence>
<dbReference type="PATRIC" id="fig|1008153.3.peg.4125"/>
<keyword evidence="3" id="KW-1185">Reference proteome</keyword>
<proteinExistence type="predicted"/>
<comment type="caution">
    <text evidence="2">The sequence shown here is derived from an EMBL/GenBank/DDBJ whole genome shotgun (WGS) entry which is preliminary data.</text>
</comment>
<feature type="region of interest" description="Disordered" evidence="1">
    <location>
        <begin position="1"/>
        <end position="23"/>
    </location>
</feature>
<reference evidence="2 3" key="1">
    <citation type="submission" date="2016-02" db="EMBL/GenBank/DDBJ databases">
        <title>Genome sequence of Halalkalicoccus paucihalophilus DSM 24557.</title>
        <authorList>
            <person name="Poehlein A."/>
            <person name="Daniel R."/>
        </authorList>
    </citation>
    <scope>NUCLEOTIDE SEQUENCE [LARGE SCALE GENOMIC DNA]</scope>
    <source>
        <strain evidence="2 3">DSM 24557</strain>
    </source>
</reference>
<feature type="compositionally biased region" description="Polar residues" evidence="1">
    <location>
        <begin position="9"/>
        <end position="21"/>
    </location>
</feature>
<organism evidence="2 3">
    <name type="scientific">Halalkalicoccus paucihalophilus</name>
    <dbReference type="NCBI Taxonomy" id="1008153"/>
    <lineage>
        <taxon>Archaea</taxon>
        <taxon>Methanobacteriati</taxon>
        <taxon>Methanobacteriota</taxon>
        <taxon>Stenosarchaea group</taxon>
        <taxon>Halobacteria</taxon>
        <taxon>Halobacteriales</taxon>
        <taxon>Halococcaceae</taxon>
        <taxon>Halalkalicoccus</taxon>
    </lineage>
</organism>
<feature type="compositionally biased region" description="Acidic residues" evidence="1">
    <location>
        <begin position="41"/>
        <end position="61"/>
    </location>
</feature>
<sequence length="68" mass="7374">MDFLGKSGGSTHQTRRASNSAAPGLEICQIHICERIKELEATDTETLSDETGTEPADADIPVEERQSE</sequence>
<gene>
    <name evidence="2" type="ORF">HAPAU_38620</name>
</gene>
<protein>
    <submittedName>
        <fullName evidence="2">Uncharacterized protein</fullName>
    </submittedName>
</protein>
<name>A0A151A839_9EURY</name>
<feature type="region of interest" description="Disordered" evidence="1">
    <location>
        <begin position="41"/>
        <end position="68"/>
    </location>
</feature>
<dbReference type="EMBL" id="LTAZ01000017">
    <property type="protein sequence ID" value="KYH23783.1"/>
    <property type="molecule type" value="Genomic_DNA"/>
</dbReference>
<evidence type="ECO:0000256" key="1">
    <source>
        <dbReference type="SAM" id="MobiDB-lite"/>
    </source>
</evidence>